<comment type="caution">
    <text evidence="3">The sequence shown here is derived from an EMBL/GenBank/DDBJ whole genome shotgun (WGS) entry which is preliminary data.</text>
</comment>
<dbReference type="GO" id="GO:0016301">
    <property type="term" value="F:kinase activity"/>
    <property type="evidence" value="ECO:0007669"/>
    <property type="project" value="UniProtKB-KW"/>
</dbReference>
<accession>A0ABT7LNT6</accession>
<evidence type="ECO:0000259" key="2">
    <source>
        <dbReference type="SMART" id="SM00387"/>
    </source>
</evidence>
<keyword evidence="4" id="KW-1185">Reference proteome</keyword>
<reference evidence="3 4" key="1">
    <citation type="submission" date="2023-06" db="EMBL/GenBank/DDBJ databases">
        <title>Pelomonas sp. APW6 16S ribosomal RNA gene genome sequencing and assembly.</title>
        <authorList>
            <person name="Woo H."/>
        </authorList>
    </citation>
    <scope>NUCLEOTIDE SEQUENCE [LARGE SCALE GENOMIC DNA]</scope>
    <source>
        <strain evidence="3 4">APW6</strain>
    </source>
</reference>
<dbReference type="RefSeq" id="WP_285984607.1">
    <property type="nucleotide sequence ID" value="NZ_JASVDS010000009.1"/>
</dbReference>
<dbReference type="InterPro" id="IPR036890">
    <property type="entry name" value="HATPase_C_sf"/>
</dbReference>
<keyword evidence="3" id="KW-0418">Kinase</keyword>
<feature type="transmembrane region" description="Helical" evidence="1">
    <location>
        <begin position="104"/>
        <end position="125"/>
    </location>
</feature>
<proteinExistence type="predicted"/>
<keyword evidence="1" id="KW-0812">Transmembrane</keyword>
<dbReference type="Pfam" id="PF06580">
    <property type="entry name" value="His_kinase"/>
    <property type="match status" value="1"/>
</dbReference>
<protein>
    <submittedName>
        <fullName evidence="3">Histidine kinase</fullName>
    </submittedName>
</protein>
<organism evidence="3 4">
    <name type="scientific">Roseateles subflavus</name>
    <dbReference type="NCBI Taxonomy" id="3053353"/>
    <lineage>
        <taxon>Bacteria</taxon>
        <taxon>Pseudomonadati</taxon>
        <taxon>Pseudomonadota</taxon>
        <taxon>Betaproteobacteria</taxon>
        <taxon>Burkholderiales</taxon>
        <taxon>Sphaerotilaceae</taxon>
        <taxon>Roseateles</taxon>
    </lineage>
</organism>
<dbReference type="Gene3D" id="3.30.565.10">
    <property type="entry name" value="Histidine kinase-like ATPase, C-terminal domain"/>
    <property type="match status" value="1"/>
</dbReference>
<gene>
    <name evidence="3" type="ORF">QRD43_21710</name>
</gene>
<feature type="transmembrane region" description="Helical" evidence="1">
    <location>
        <begin position="21"/>
        <end position="49"/>
    </location>
</feature>
<dbReference type="InterPro" id="IPR050640">
    <property type="entry name" value="Bact_2-comp_sensor_kinase"/>
</dbReference>
<dbReference type="SMART" id="SM00387">
    <property type="entry name" value="HATPase_c"/>
    <property type="match status" value="1"/>
</dbReference>
<dbReference type="PANTHER" id="PTHR34220:SF9">
    <property type="entry name" value="SIGNAL TRANSDUCTION HISTIDINE KINASE INTERNAL REGION DOMAIN-CONTAINING PROTEIN"/>
    <property type="match status" value="1"/>
</dbReference>
<keyword evidence="3" id="KW-0808">Transferase</keyword>
<dbReference type="EMBL" id="JASVDS010000009">
    <property type="protein sequence ID" value="MDL5034536.1"/>
    <property type="molecule type" value="Genomic_DNA"/>
</dbReference>
<keyword evidence="1" id="KW-0472">Membrane</keyword>
<sequence>MNLRLLGPSLALWHLDKHRSVPWWTGLMVSAGVGGVVGVLIVFVAALLSGQILDASFWRPGLLPSALLGVAIALLTHGAFRLLERRLPAVQLQQLNEGTARGSLLVFIGIPTVCSVLGLVIVDTLLMSFRLGLPVPPRVPSKGTLITFLFCGAGFAGLSLWRLRSQLRAQKTRSQLTQAQLRLLQAQIEPHFLFNTLANVQGLIDYEPAQAKHMLDAFTDYLRASLRQMRAEDVSLSQELALVQNYLAVMHCRMGERLKSRVDVAPELLDARLPPLLLQPLVENALHHGLEPQLQGGLLQIRARPQDDGLVVEIEDDGIGLAGSRQRPRQGHGMALQNIRERLLAFYGPGASLVLTDGAGGRGTCVRLVLQRRRPLGRTDGG</sequence>
<evidence type="ECO:0000313" key="4">
    <source>
        <dbReference type="Proteomes" id="UP001238603"/>
    </source>
</evidence>
<feature type="transmembrane region" description="Helical" evidence="1">
    <location>
        <begin position="61"/>
        <end position="83"/>
    </location>
</feature>
<feature type="transmembrane region" description="Helical" evidence="1">
    <location>
        <begin position="145"/>
        <end position="163"/>
    </location>
</feature>
<feature type="domain" description="Histidine kinase/HSP90-like ATPase" evidence="2">
    <location>
        <begin position="269"/>
        <end position="374"/>
    </location>
</feature>
<dbReference type="InterPro" id="IPR010559">
    <property type="entry name" value="Sig_transdc_His_kin_internal"/>
</dbReference>
<dbReference type="InterPro" id="IPR003594">
    <property type="entry name" value="HATPase_dom"/>
</dbReference>
<name>A0ABT7LNT6_9BURK</name>
<dbReference type="Proteomes" id="UP001238603">
    <property type="component" value="Unassembled WGS sequence"/>
</dbReference>
<evidence type="ECO:0000256" key="1">
    <source>
        <dbReference type="SAM" id="Phobius"/>
    </source>
</evidence>
<evidence type="ECO:0000313" key="3">
    <source>
        <dbReference type="EMBL" id="MDL5034536.1"/>
    </source>
</evidence>
<dbReference type="PANTHER" id="PTHR34220">
    <property type="entry name" value="SENSOR HISTIDINE KINASE YPDA"/>
    <property type="match status" value="1"/>
</dbReference>
<dbReference type="SUPFAM" id="SSF55874">
    <property type="entry name" value="ATPase domain of HSP90 chaperone/DNA topoisomerase II/histidine kinase"/>
    <property type="match status" value="1"/>
</dbReference>
<dbReference type="Pfam" id="PF02518">
    <property type="entry name" value="HATPase_c"/>
    <property type="match status" value="1"/>
</dbReference>
<keyword evidence="1" id="KW-1133">Transmembrane helix</keyword>